<organism evidence="1 2">
    <name type="scientific">Salmonella enterica</name>
    <name type="common">Salmonella choleraesuis</name>
    <dbReference type="NCBI Taxonomy" id="28901"/>
    <lineage>
        <taxon>Bacteria</taxon>
        <taxon>Pseudomonadati</taxon>
        <taxon>Pseudomonadota</taxon>
        <taxon>Gammaproteobacteria</taxon>
        <taxon>Enterobacterales</taxon>
        <taxon>Enterobacteriaceae</taxon>
        <taxon>Salmonella</taxon>
    </lineage>
</organism>
<reference evidence="1 2" key="1">
    <citation type="submission" date="2018-10" db="EMBL/GenBank/DDBJ databases">
        <authorList>
            <consortium name="PulseNet: The National Subtyping Network for Foodborne Disease Surveillance"/>
            <person name="Tarr C.L."/>
            <person name="Trees E."/>
            <person name="Katz L.S."/>
            <person name="Carleton-Romer H.A."/>
            <person name="Stroika S."/>
            <person name="Kucerova Z."/>
            <person name="Roache K.F."/>
            <person name="Sabol A.L."/>
            <person name="Besser J."/>
            <person name="Gerner-Smidt P."/>
        </authorList>
    </citation>
    <scope>NUCLEOTIDE SEQUENCE [LARGE SCALE GENOMIC DNA]</scope>
    <source>
        <strain evidence="1 2">PNUSAS052121</strain>
    </source>
</reference>
<dbReference type="AlphaFoldDB" id="A0A403T8I2"/>
<dbReference type="EMBL" id="RWAH01000076">
    <property type="protein sequence ID" value="MMS80111.1"/>
    <property type="molecule type" value="Genomic_DNA"/>
</dbReference>
<evidence type="ECO:0000313" key="1">
    <source>
        <dbReference type="EMBL" id="MMS80111.1"/>
    </source>
</evidence>
<accession>A0A403T8I2</accession>
<dbReference type="Proteomes" id="UP000839526">
    <property type="component" value="Unassembled WGS sequence"/>
</dbReference>
<feature type="non-terminal residue" evidence="1">
    <location>
        <position position="1"/>
    </location>
</feature>
<evidence type="ECO:0000313" key="2">
    <source>
        <dbReference type="Proteomes" id="UP000839526"/>
    </source>
</evidence>
<gene>
    <name evidence="1" type="ORF">D9O31_27500</name>
</gene>
<name>A0A403T8I2_SALER</name>
<sequence>IRRTDIGLLHPCAASPQHEESKREKAWVMAHKGNDPARKGYRTKNKKAGLMQKRAFRTLPPNRFYTPSSQQLCQPCYGPDVSAPA</sequence>
<comment type="caution">
    <text evidence="1">The sequence shown here is derived from an EMBL/GenBank/DDBJ whole genome shotgun (WGS) entry which is preliminary data.</text>
</comment>
<proteinExistence type="predicted"/>
<protein>
    <submittedName>
        <fullName evidence="1">Uncharacterized protein</fullName>
    </submittedName>
</protein>